<dbReference type="InterPro" id="IPR002818">
    <property type="entry name" value="DJ-1/PfpI"/>
</dbReference>
<name>A0AB39KZI7_9MICC</name>
<dbReference type="KEGG" id="spue:AB5L97_11870"/>
<organism evidence="3">
    <name type="scientific">Sinomonas puerhi</name>
    <dbReference type="NCBI Taxonomy" id="3238584"/>
    <lineage>
        <taxon>Bacteria</taxon>
        <taxon>Bacillati</taxon>
        <taxon>Actinomycetota</taxon>
        <taxon>Actinomycetes</taxon>
        <taxon>Micrococcales</taxon>
        <taxon>Micrococcaceae</taxon>
        <taxon>Sinomonas</taxon>
    </lineage>
</organism>
<sequence length="254" mass="26719">MDTRTDERTTAAAADPVSAPARVLVYLPEGMADWEVGYLMSALRQHDVTERAAELTTATATGQAVVSMGGLTVSPTAALADIVDERFDALVLCGGTSWYDDDDNDNNNNDDDNNNDDNNAAANREVLDLAGRCKATGTLVAAICGAVDALGRAGLLDDVEHTGNDLGQLERWPGYRGSARFVREPHAVSGVTPSGGVLVTAGSWAPTDFAAAVLAELGALSATRAATWLRFWRDRDAAAIYELFVAEDSSAGGR</sequence>
<reference evidence="3" key="1">
    <citation type="submission" date="2024-07" db="EMBL/GenBank/DDBJ databases">
        <authorList>
            <person name="fu j."/>
        </authorList>
    </citation>
    <scope>NUCLEOTIDE SEQUENCE</scope>
    <source>
        <strain evidence="3">P10A9</strain>
    </source>
</reference>
<dbReference type="Pfam" id="PF01965">
    <property type="entry name" value="DJ-1_PfpI"/>
    <property type="match status" value="1"/>
</dbReference>
<evidence type="ECO:0000256" key="1">
    <source>
        <dbReference type="SAM" id="MobiDB-lite"/>
    </source>
</evidence>
<dbReference type="InterPro" id="IPR050325">
    <property type="entry name" value="Prot/Nucl_acid_deglycase"/>
</dbReference>
<dbReference type="AlphaFoldDB" id="A0AB39KZI7"/>
<proteinExistence type="predicted"/>
<evidence type="ECO:0000313" key="3">
    <source>
        <dbReference type="EMBL" id="XDP43986.1"/>
    </source>
</evidence>
<dbReference type="EMBL" id="CP163302">
    <property type="protein sequence ID" value="XDP43986.1"/>
    <property type="molecule type" value="Genomic_DNA"/>
</dbReference>
<dbReference type="PANTHER" id="PTHR48094">
    <property type="entry name" value="PROTEIN/NUCLEIC ACID DEGLYCASE DJ-1-RELATED"/>
    <property type="match status" value="1"/>
</dbReference>
<protein>
    <submittedName>
        <fullName evidence="3">DJ-1/PfpI family protein</fullName>
    </submittedName>
</protein>
<feature type="compositionally biased region" description="Acidic residues" evidence="1">
    <location>
        <begin position="100"/>
        <end position="115"/>
    </location>
</feature>
<dbReference type="RefSeq" id="WP_369044816.1">
    <property type="nucleotide sequence ID" value="NZ_CP163302.1"/>
</dbReference>
<dbReference type="GO" id="GO:0005737">
    <property type="term" value="C:cytoplasm"/>
    <property type="evidence" value="ECO:0007669"/>
    <property type="project" value="TreeGrafter"/>
</dbReference>
<gene>
    <name evidence="3" type="ORF">AB5L97_11870</name>
</gene>
<feature type="region of interest" description="Disordered" evidence="1">
    <location>
        <begin position="100"/>
        <end position="119"/>
    </location>
</feature>
<feature type="domain" description="DJ-1/PfpI" evidence="2">
    <location>
        <begin position="22"/>
        <end position="101"/>
    </location>
</feature>
<dbReference type="SUPFAM" id="SSF52317">
    <property type="entry name" value="Class I glutamine amidotransferase-like"/>
    <property type="match status" value="1"/>
</dbReference>
<dbReference type="InterPro" id="IPR029062">
    <property type="entry name" value="Class_I_gatase-like"/>
</dbReference>
<accession>A0AB39KZI7</accession>
<dbReference type="Gene3D" id="3.40.50.880">
    <property type="match status" value="1"/>
</dbReference>
<dbReference type="PANTHER" id="PTHR48094:SF19">
    <property type="entry name" value="DJ-1_PFPI DOMAIN-CONTAINING PROTEIN"/>
    <property type="match status" value="1"/>
</dbReference>
<evidence type="ECO:0000259" key="2">
    <source>
        <dbReference type="Pfam" id="PF01965"/>
    </source>
</evidence>